<evidence type="ECO:0008006" key="4">
    <source>
        <dbReference type="Google" id="ProtNLM"/>
    </source>
</evidence>
<dbReference type="Proteomes" id="UP000184364">
    <property type="component" value="Unassembled WGS sequence"/>
</dbReference>
<feature type="chain" id="PRO_5013020151" description="Lipoprotein" evidence="1">
    <location>
        <begin position="24"/>
        <end position="167"/>
    </location>
</feature>
<gene>
    <name evidence="2" type="ORF">SAMN05444267_102167</name>
</gene>
<dbReference type="STRING" id="1302687.SAMN05444267_102167"/>
<keyword evidence="1" id="KW-0732">Signal</keyword>
<evidence type="ECO:0000256" key="1">
    <source>
        <dbReference type="SAM" id="SignalP"/>
    </source>
</evidence>
<protein>
    <recommendedName>
        <fullName evidence="4">Lipoprotein</fullName>
    </recommendedName>
</protein>
<organism evidence="2 3">
    <name type="scientific">Chryseobacterium polytrichastri</name>
    <dbReference type="NCBI Taxonomy" id="1302687"/>
    <lineage>
        <taxon>Bacteria</taxon>
        <taxon>Pseudomonadati</taxon>
        <taxon>Bacteroidota</taxon>
        <taxon>Flavobacteriia</taxon>
        <taxon>Flavobacteriales</taxon>
        <taxon>Weeksellaceae</taxon>
        <taxon>Chryseobacterium group</taxon>
        <taxon>Chryseobacterium</taxon>
    </lineage>
</organism>
<dbReference type="AlphaFoldDB" id="A0A1M7C7H6"/>
<keyword evidence="3" id="KW-1185">Reference proteome</keyword>
<feature type="signal peptide" evidence="1">
    <location>
        <begin position="1"/>
        <end position="23"/>
    </location>
</feature>
<evidence type="ECO:0000313" key="3">
    <source>
        <dbReference type="Proteomes" id="UP000184364"/>
    </source>
</evidence>
<evidence type="ECO:0000313" key="2">
    <source>
        <dbReference type="EMBL" id="SHL63133.1"/>
    </source>
</evidence>
<accession>A0A1M7C7H6</accession>
<sequence length="167" mass="19570">MKVRILLLALMFFWGCNSQKQIAESNFYQEDKNLNLYAFVGKKISVEEILNNKQKIKDPNSNDSIIIINMDEVFICKYQILQNVFNKISKDAIEFEAYDHYGSPDFKNYEYVLLYLSKDTAGKFTHMKYQFDALKATNKGFKGINGKSIRKLFLNKKNTTLKERISF</sequence>
<reference evidence="3" key="1">
    <citation type="submission" date="2016-11" db="EMBL/GenBank/DDBJ databases">
        <authorList>
            <person name="Varghese N."/>
            <person name="Submissions S."/>
        </authorList>
    </citation>
    <scope>NUCLEOTIDE SEQUENCE [LARGE SCALE GENOMIC DNA]</scope>
    <source>
        <strain evidence="3">DSM 26899</strain>
    </source>
</reference>
<dbReference type="OrthoDB" id="6023725at2"/>
<name>A0A1M7C7H6_9FLAO</name>
<dbReference type="EMBL" id="FRAV01000021">
    <property type="protein sequence ID" value="SHL63133.1"/>
    <property type="molecule type" value="Genomic_DNA"/>
</dbReference>
<proteinExistence type="predicted"/>
<dbReference type="RefSeq" id="WP_073293829.1">
    <property type="nucleotide sequence ID" value="NZ_FRAV01000021.1"/>
</dbReference>